<keyword evidence="2" id="KW-1185">Reference proteome</keyword>
<sequence>MVSVITGMDNSQWLQKGLNRFPRAASIYWGIEYGAEMRHRSDTGHRPVVKLDHIHHYTCMNLSVYSRALLTSARHEIEKELQLSLQSTVDGAKLSKVNRKSAQVKTEVNRSGKHFEKFTVNVCSQERHLN</sequence>
<proteinExistence type="predicted"/>
<name>A0A1V4IG72_PATFA</name>
<evidence type="ECO:0000313" key="2">
    <source>
        <dbReference type="Proteomes" id="UP000190648"/>
    </source>
</evidence>
<comment type="caution">
    <text evidence="1">The sequence shown here is derived from an EMBL/GenBank/DDBJ whole genome shotgun (WGS) entry which is preliminary data.</text>
</comment>
<gene>
    <name evidence="1" type="ORF">AV530_000590</name>
</gene>
<organism evidence="1 2">
    <name type="scientific">Patagioenas fasciata monilis</name>
    <dbReference type="NCBI Taxonomy" id="372326"/>
    <lineage>
        <taxon>Eukaryota</taxon>
        <taxon>Metazoa</taxon>
        <taxon>Chordata</taxon>
        <taxon>Craniata</taxon>
        <taxon>Vertebrata</taxon>
        <taxon>Euteleostomi</taxon>
        <taxon>Archelosauria</taxon>
        <taxon>Archosauria</taxon>
        <taxon>Dinosauria</taxon>
        <taxon>Saurischia</taxon>
        <taxon>Theropoda</taxon>
        <taxon>Coelurosauria</taxon>
        <taxon>Aves</taxon>
        <taxon>Neognathae</taxon>
        <taxon>Neoaves</taxon>
        <taxon>Columbimorphae</taxon>
        <taxon>Columbiformes</taxon>
        <taxon>Columbidae</taxon>
        <taxon>Patagioenas</taxon>
    </lineage>
</organism>
<dbReference type="AlphaFoldDB" id="A0A1V4IG72"/>
<evidence type="ECO:0000313" key="1">
    <source>
        <dbReference type="EMBL" id="OPJ58850.1"/>
    </source>
</evidence>
<dbReference type="EMBL" id="LSYS01009753">
    <property type="protein sequence ID" value="OPJ58850.1"/>
    <property type="molecule type" value="Genomic_DNA"/>
</dbReference>
<reference evidence="1 2" key="1">
    <citation type="submission" date="2016-02" db="EMBL/GenBank/DDBJ databases">
        <title>Band-tailed pigeon sequencing and assembly.</title>
        <authorList>
            <person name="Soares A.E."/>
            <person name="Novak B.J."/>
            <person name="Rice E.S."/>
            <person name="O'Connell B."/>
            <person name="Chang D."/>
            <person name="Weber S."/>
            <person name="Shapiro B."/>
        </authorList>
    </citation>
    <scope>NUCLEOTIDE SEQUENCE [LARGE SCALE GENOMIC DNA]</scope>
    <source>
        <strain evidence="1">BTP2013</strain>
        <tissue evidence="1">Blood</tissue>
    </source>
</reference>
<protein>
    <submittedName>
        <fullName evidence="1">Uncharacterized protein</fullName>
    </submittedName>
</protein>
<accession>A0A1V4IG72</accession>
<dbReference type="Proteomes" id="UP000190648">
    <property type="component" value="Unassembled WGS sequence"/>
</dbReference>